<feature type="transmembrane region" description="Helical" evidence="5">
    <location>
        <begin position="170"/>
        <end position="188"/>
    </location>
</feature>
<evidence type="ECO:0000256" key="2">
    <source>
        <dbReference type="ARBA" id="ARBA00022692"/>
    </source>
</evidence>
<feature type="transmembrane region" description="Helical" evidence="5">
    <location>
        <begin position="77"/>
        <end position="96"/>
    </location>
</feature>
<gene>
    <name evidence="6" type="ORF">MNBD_GAMMA05-55</name>
</gene>
<comment type="subcellular location">
    <subcellularLocation>
        <location evidence="1">Membrane</location>
        <topology evidence="1">Multi-pass membrane protein</topology>
    </subcellularLocation>
</comment>
<accession>A0A3B0X747</accession>
<feature type="transmembrane region" description="Helical" evidence="5">
    <location>
        <begin position="16"/>
        <end position="40"/>
    </location>
</feature>
<dbReference type="AlphaFoldDB" id="A0A3B0X747"/>
<feature type="transmembrane region" description="Helical" evidence="5">
    <location>
        <begin position="224"/>
        <end position="244"/>
    </location>
</feature>
<protein>
    <submittedName>
        <fullName evidence="6">Putative membrane protein</fullName>
    </submittedName>
</protein>
<evidence type="ECO:0000313" key="6">
    <source>
        <dbReference type="EMBL" id="VAW51744.1"/>
    </source>
</evidence>
<sequence length="245" mass="27553">MFPEFTLLEIGFTGLLFMWAGFVRSGLGFGGAALGLPFMLIIHDQPVYWLPIISSHLLFFSALTLRTRLNNVNWDYLKYSLLYILPPALIGVFGLLNLPNLWVVTFIYCITLFYAFMWLFNKAIHSENKWLDKALLIFGGYVAGTSLTGAPLMVAVYVRNVIKSQLRNTLFVLWFILVSIKMATFAALDVDLNLLTALVLLPVAAVGHFIGLQTHEMILRNDIVFKQVIGGMLVIVSGLALWNLY</sequence>
<dbReference type="InterPro" id="IPR002781">
    <property type="entry name" value="TM_pro_TauE-like"/>
</dbReference>
<dbReference type="Pfam" id="PF01925">
    <property type="entry name" value="TauE"/>
    <property type="match status" value="1"/>
</dbReference>
<evidence type="ECO:0000256" key="4">
    <source>
        <dbReference type="ARBA" id="ARBA00023136"/>
    </source>
</evidence>
<organism evidence="6">
    <name type="scientific">hydrothermal vent metagenome</name>
    <dbReference type="NCBI Taxonomy" id="652676"/>
    <lineage>
        <taxon>unclassified sequences</taxon>
        <taxon>metagenomes</taxon>
        <taxon>ecological metagenomes</taxon>
    </lineage>
</organism>
<feature type="transmembrane region" description="Helical" evidence="5">
    <location>
        <begin position="194"/>
        <end position="212"/>
    </location>
</feature>
<feature type="transmembrane region" description="Helical" evidence="5">
    <location>
        <begin position="101"/>
        <end position="120"/>
    </location>
</feature>
<proteinExistence type="predicted"/>
<keyword evidence="4 5" id="KW-0472">Membrane</keyword>
<reference evidence="6" key="1">
    <citation type="submission" date="2018-06" db="EMBL/GenBank/DDBJ databases">
        <authorList>
            <person name="Zhirakovskaya E."/>
        </authorList>
    </citation>
    <scope>NUCLEOTIDE SEQUENCE</scope>
</reference>
<evidence type="ECO:0000256" key="1">
    <source>
        <dbReference type="ARBA" id="ARBA00004141"/>
    </source>
</evidence>
<dbReference type="EMBL" id="UOFE01000022">
    <property type="protein sequence ID" value="VAW51744.1"/>
    <property type="molecule type" value="Genomic_DNA"/>
</dbReference>
<feature type="transmembrane region" description="Helical" evidence="5">
    <location>
        <begin position="47"/>
        <end position="65"/>
    </location>
</feature>
<keyword evidence="3 5" id="KW-1133">Transmembrane helix</keyword>
<dbReference type="GO" id="GO:0016020">
    <property type="term" value="C:membrane"/>
    <property type="evidence" value="ECO:0007669"/>
    <property type="project" value="UniProtKB-SubCell"/>
</dbReference>
<feature type="transmembrane region" description="Helical" evidence="5">
    <location>
        <begin position="135"/>
        <end position="158"/>
    </location>
</feature>
<evidence type="ECO:0000256" key="3">
    <source>
        <dbReference type="ARBA" id="ARBA00022989"/>
    </source>
</evidence>
<evidence type="ECO:0000256" key="5">
    <source>
        <dbReference type="SAM" id="Phobius"/>
    </source>
</evidence>
<name>A0A3B0X747_9ZZZZ</name>
<keyword evidence="2 5" id="KW-0812">Transmembrane</keyword>